<dbReference type="Proteomes" id="UP001433088">
    <property type="component" value="Unassembled WGS sequence"/>
</dbReference>
<evidence type="ECO:0000313" key="3">
    <source>
        <dbReference type="Proteomes" id="UP001433088"/>
    </source>
</evidence>
<evidence type="ECO:0008006" key="4">
    <source>
        <dbReference type="Google" id="ProtNLM"/>
    </source>
</evidence>
<gene>
    <name evidence="2" type="ORF">WMO23_05395</name>
</gene>
<accession>A0ABV1CVJ5</accession>
<reference evidence="2 3" key="1">
    <citation type="submission" date="2024-03" db="EMBL/GenBank/DDBJ databases">
        <title>Human intestinal bacterial collection.</title>
        <authorList>
            <person name="Pauvert C."/>
            <person name="Hitch T.C.A."/>
            <person name="Clavel T."/>
        </authorList>
    </citation>
    <scope>NUCLEOTIDE SEQUENCE [LARGE SCALE GENOMIC DNA]</scope>
    <source>
        <strain evidence="2 3">CLA-AA-H81</strain>
    </source>
</reference>
<feature type="transmembrane region" description="Helical" evidence="1">
    <location>
        <begin position="31"/>
        <end position="50"/>
    </location>
</feature>
<organism evidence="2 3">
    <name type="scientific">Megasphaera intestinihominis</name>
    <dbReference type="NCBI Taxonomy" id="3133159"/>
    <lineage>
        <taxon>Bacteria</taxon>
        <taxon>Bacillati</taxon>
        <taxon>Bacillota</taxon>
        <taxon>Negativicutes</taxon>
        <taxon>Veillonellales</taxon>
        <taxon>Veillonellaceae</taxon>
        <taxon>Megasphaera</taxon>
    </lineage>
</organism>
<protein>
    <recommendedName>
        <fullName evidence="4">DUF4199 domain-containing protein</fullName>
    </recommendedName>
</protein>
<feature type="transmembrane region" description="Helical" evidence="1">
    <location>
        <begin position="145"/>
        <end position="162"/>
    </location>
</feature>
<keyword evidence="3" id="KW-1185">Reference proteome</keyword>
<keyword evidence="1" id="KW-0472">Membrane</keyword>
<proteinExistence type="predicted"/>
<dbReference type="RefSeq" id="WP_349173415.1">
    <property type="nucleotide sequence ID" value="NZ_JBBMEU010000025.1"/>
</dbReference>
<name>A0ABV1CVJ5_9FIRM</name>
<sequence length="169" mass="19905">MGVLVGIGTTILGMYLIMVFSTKERPLSKSGFITSCIITLILFTAVTYGFHQLAFEHRGDYRNYKEVNSYIHSLNSEERERFQKVLISQKATLDKKYGVGHDTSIDKYDSADDIAIKNSDRFGVYANPLRIEEYFDDDAYYYWDHIYYFHGIIYVGTMYYLYRRRIQQK</sequence>
<keyword evidence="1" id="KW-1133">Transmembrane helix</keyword>
<dbReference type="EMBL" id="JBBMEU010000025">
    <property type="protein sequence ID" value="MEQ2422165.1"/>
    <property type="molecule type" value="Genomic_DNA"/>
</dbReference>
<evidence type="ECO:0000313" key="2">
    <source>
        <dbReference type="EMBL" id="MEQ2422165.1"/>
    </source>
</evidence>
<comment type="caution">
    <text evidence="2">The sequence shown here is derived from an EMBL/GenBank/DDBJ whole genome shotgun (WGS) entry which is preliminary data.</text>
</comment>
<feature type="transmembrane region" description="Helical" evidence="1">
    <location>
        <begin position="6"/>
        <end position="22"/>
    </location>
</feature>
<keyword evidence="1" id="KW-0812">Transmembrane</keyword>
<evidence type="ECO:0000256" key="1">
    <source>
        <dbReference type="SAM" id="Phobius"/>
    </source>
</evidence>